<proteinExistence type="predicted"/>
<organism evidence="1">
    <name type="scientific">Cacopsylla melanoneura</name>
    <dbReference type="NCBI Taxonomy" id="428564"/>
    <lineage>
        <taxon>Eukaryota</taxon>
        <taxon>Metazoa</taxon>
        <taxon>Ecdysozoa</taxon>
        <taxon>Arthropoda</taxon>
        <taxon>Hexapoda</taxon>
        <taxon>Insecta</taxon>
        <taxon>Pterygota</taxon>
        <taxon>Neoptera</taxon>
        <taxon>Paraneoptera</taxon>
        <taxon>Hemiptera</taxon>
        <taxon>Sternorrhyncha</taxon>
        <taxon>Psylloidea</taxon>
        <taxon>Psyllidae</taxon>
        <taxon>Psyllinae</taxon>
        <taxon>Cacopsylla</taxon>
    </lineage>
</organism>
<dbReference type="AlphaFoldDB" id="A0A8D8PPS9"/>
<accession>A0A8D8PPS9</accession>
<reference evidence="1" key="1">
    <citation type="submission" date="2021-05" db="EMBL/GenBank/DDBJ databases">
        <authorList>
            <person name="Alioto T."/>
            <person name="Alioto T."/>
            <person name="Gomez Garrido J."/>
        </authorList>
    </citation>
    <scope>NUCLEOTIDE SEQUENCE</scope>
</reference>
<evidence type="ECO:0000313" key="1">
    <source>
        <dbReference type="EMBL" id="CAG6609726.1"/>
    </source>
</evidence>
<protein>
    <submittedName>
        <fullName evidence="1">Uncharacterized protein</fullName>
    </submittedName>
</protein>
<dbReference type="EMBL" id="HBUF01015862">
    <property type="protein sequence ID" value="CAG6609728.1"/>
    <property type="molecule type" value="Transcribed_RNA"/>
</dbReference>
<dbReference type="EMBL" id="HBUF01015861">
    <property type="protein sequence ID" value="CAG6609726.1"/>
    <property type="molecule type" value="Transcribed_RNA"/>
</dbReference>
<dbReference type="EMBL" id="HBUF01388825">
    <property type="protein sequence ID" value="CAG6733089.1"/>
    <property type="molecule type" value="Transcribed_RNA"/>
</dbReference>
<sequence length="125" mass="14211">MVTTVRMWLTQRIQDKAMILSALVIVTQARVQYSRRVTCRGEVANLRLLPRGRKRERNPVTGEVIIMAVVSPTSLHLKRPDLTIIIRAGPRFTPTVGVWLVWGGSVRPISVRPFQLRWPVSSQSQ</sequence>
<name>A0A8D8PPS9_9HEMI</name>
<dbReference type="EMBL" id="HBUF01567204">
    <property type="protein sequence ID" value="CAG6765081.1"/>
    <property type="molecule type" value="Transcribed_RNA"/>
</dbReference>
<dbReference type="EMBL" id="HBUF01567205">
    <property type="protein sequence ID" value="CAG6765083.1"/>
    <property type="molecule type" value="Transcribed_RNA"/>
</dbReference>
<dbReference type="EMBL" id="HBUF01388826">
    <property type="protein sequence ID" value="CAG6733091.1"/>
    <property type="molecule type" value="Transcribed_RNA"/>
</dbReference>